<feature type="compositionally biased region" description="Polar residues" evidence="1">
    <location>
        <begin position="39"/>
        <end position="48"/>
    </location>
</feature>
<dbReference type="AlphaFoldDB" id="A0A2H2ZKQ4"/>
<dbReference type="EMBL" id="LFMI01000121">
    <property type="protein sequence ID" value="OTA00631.1"/>
    <property type="molecule type" value="Genomic_DNA"/>
</dbReference>
<protein>
    <submittedName>
        <fullName evidence="2">Uncharacterized protein</fullName>
    </submittedName>
</protein>
<dbReference type="Proteomes" id="UP000219286">
    <property type="component" value="Unassembled WGS sequence"/>
</dbReference>
<feature type="region of interest" description="Disordered" evidence="1">
    <location>
        <begin position="329"/>
        <end position="372"/>
    </location>
</feature>
<gene>
    <name evidence="2" type="ORF">A9Z42_0008760</name>
</gene>
<reference evidence="2 3" key="1">
    <citation type="journal article" date="2015" name="Genome Announc.">
        <title>Genome sequence and annotation of Trichoderma parareesei, the ancestor of the cellulase producer Trichoderma reesei.</title>
        <authorList>
            <person name="Yang D."/>
            <person name="Pomraning K."/>
            <person name="Kopchinskiy A."/>
            <person name="Karimi Aghcheh R."/>
            <person name="Atanasova L."/>
            <person name="Chenthamara K."/>
            <person name="Baker S.E."/>
            <person name="Zhang R."/>
            <person name="Shen Q."/>
            <person name="Freitag M."/>
            <person name="Kubicek C.P."/>
            <person name="Druzhinina I.S."/>
        </authorList>
    </citation>
    <scope>NUCLEOTIDE SEQUENCE [LARGE SCALE GENOMIC DNA]</scope>
    <source>
        <strain evidence="2 3">CBS 125925</strain>
    </source>
</reference>
<feature type="compositionally biased region" description="Low complexity" evidence="1">
    <location>
        <begin position="54"/>
        <end position="79"/>
    </location>
</feature>
<evidence type="ECO:0000313" key="3">
    <source>
        <dbReference type="Proteomes" id="UP000219286"/>
    </source>
</evidence>
<sequence>MPGPDRDQPVAETSASPAGYHQHHHGGSSSSLAAASLSVQRRLSQHYRQNLHPGQAQSQNQNQNQGQGSSQPHRQQQQQFVVASEGAAMGARPGEAQSPLDHQRQQQQQHHHHHQGPGIDSDMANTETDDNPNNDADPPTTTSAVVAEHESDSASFPPFEPIFTLLTNTTTNTTVHPRVHYIFSDDDASPVFTAPQTDPLHRALVVDLAPPSAPNGKWSVSWASSLTPDFAVTSSQLSLQQHGSNNNGGAATTTAAAAAAAADNGNGNENAATTSVMLRVEGVEREPVSSRPNSLPASGSGIVGRENVEQLVEEFRRRMGVLKKVVEEGERRKEAVARMNERVHSGEGEDAPDAQPAEPTGPPVVLEDDGTG</sequence>
<dbReference type="OrthoDB" id="1681166at2759"/>
<feature type="region of interest" description="Disordered" evidence="1">
    <location>
        <begin position="1"/>
        <end position="158"/>
    </location>
</feature>
<evidence type="ECO:0000313" key="2">
    <source>
        <dbReference type="EMBL" id="OTA00631.1"/>
    </source>
</evidence>
<proteinExistence type="predicted"/>
<name>A0A2H2ZKQ4_TRIPA</name>
<feature type="compositionally biased region" description="Basic and acidic residues" evidence="1">
    <location>
        <begin position="329"/>
        <end position="347"/>
    </location>
</feature>
<organism evidence="2 3">
    <name type="scientific">Trichoderma parareesei</name>
    <name type="common">Filamentous fungus</name>
    <dbReference type="NCBI Taxonomy" id="858221"/>
    <lineage>
        <taxon>Eukaryota</taxon>
        <taxon>Fungi</taxon>
        <taxon>Dikarya</taxon>
        <taxon>Ascomycota</taxon>
        <taxon>Pezizomycotina</taxon>
        <taxon>Sordariomycetes</taxon>
        <taxon>Hypocreomycetidae</taxon>
        <taxon>Hypocreales</taxon>
        <taxon>Hypocreaceae</taxon>
        <taxon>Trichoderma</taxon>
    </lineage>
</organism>
<evidence type="ECO:0000256" key="1">
    <source>
        <dbReference type="SAM" id="MobiDB-lite"/>
    </source>
</evidence>
<comment type="caution">
    <text evidence="2">The sequence shown here is derived from an EMBL/GenBank/DDBJ whole genome shotgun (WGS) entry which is preliminary data.</text>
</comment>
<feature type="compositionally biased region" description="Low complexity" evidence="1">
    <location>
        <begin position="27"/>
        <end position="38"/>
    </location>
</feature>
<feature type="compositionally biased region" description="Low complexity" evidence="1">
    <location>
        <begin position="133"/>
        <end position="142"/>
    </location>
</feature>
<keyword evidence="3" id="KW-1185">Reference proteome</keyword>
<accession>A0A2H2ZKQ4</accession>